<name>A0A8S5V5D5_9CAUD</name>
<organism evidence="1">
    <name type="scientific">Myoviridae sp. ctrEx11</name>
    <dbReference type="NCBI Taxonomy" id="2825180"/>
    <lineage>
        <taxon>Viruses</taxon>
        <taxon>Duplodnaviria</taxon>
        <taxon>Heunggongvirae</taxon>
        <taxon>Uroviricota</taxon>
        <taxon>Caudoviricetes</taxon>
    </lineage>
</organism>
<sequence>MAKILGNNPLLREEKKEEPVLSEKDVATIKAAVSDVDEFTTMSFKIRKTHLKKLRDYAFTNRLEIKEALDEALAQYLDPIDDSELMEYPEKPKKTRKRG</sequence>
<reference evidence="1" key="1">
    <citation type="journal article" date="2021" name="Proc. Natl. Acad. Sci. U.S.A.">
        <title>A Catalog of Tens of Thousands of Viruses from Human Metagenomes Reveals Hidden Associations with Chronic Diseases.</title>
        <authorList>
            <person name="Tisza M.J."/>
            <person name="Buck C.B."/>
        </authorList>
    </citation>
    <scope>NUCLEOTIDE SEQUENCE</scope>
    <source>
        <strain evidence="1">CtrEx11</strain>
    </source>
</reference>
<dbReference type="EMBL" id="BK016200">
    <property type="protein sequence ID" value="DAG01960.1"/>
    <property type="molecule type" value="Genomic_DNA"/>
</dbReference>
<proteinExistence type="predicted"/>
<evidence type="ECO:0000313" key="1">
    <source>
        <dbReference type="EMBL" id="DAG01960.1"/>
    </source>
</evidence>
<accession>A0A8S5V5D5</accession>
<protein>
    <submittedName>
        <fullName evidence="1">Uncharacterized protein</fullName>
    </submittedName>
</protein>